<dbReference type="STRING" id="1081104.A0A168E051"/>
<dbReference type="GeneID" id="30016408"/>
<keyword evidence="2" id="KW-1185">Reference proteome</keyword>
<reference evidence="1 2" key="1">
    <citation type="journal article" date="2016" name="Genome Biol. Evol.">
        <title>Divergent and convergent evolution of fungal pathogenicity.</title>
        <authorList>
            <person name="Shang Y."/>
            <person name="Xiao G."/>
            <person name="Zheng P."/>
            <person name="Cen K."/>
            <person name="Zhan S."/>
            <person name="Wang C."/>
        </authorList>
    </citation>
    <scope>NUCLEOTIDE SEQUENCE [LARGE SCALE GENOMIC DNA]</scope>
    <source>
        <strain evidence="1 2">ARSEF 2679</strain>
    </source>
</reference>
<dbReference type="AlphaFoldDB" id="A0A168E051"/>
<gene>
    <name evidence="1" type="ORF">ISF_00116</name>
</gene>
<dbReference type="RefSeq" id="XP_018708173.1">
    <property type="nucleotide sequence ID" value="XM_018843723.1"/>
</dbReference>
<organism evidence="1 2">
    <name type="scientific">Cordyceps fumosorosea (strain ARSEF 2679)</name>
    <name type="common">Isaria fumosorosea</name>
    <dbReference type="NCBI Taxonomy" id="1081104"/>
    <lineage>
        <taxon>Eukaryota</taxon>
        <taxon>Fungi</taxon>
        <taxon>Dikarya</taxon>
        <taxon>Ascomycota</taxon>
        <taxon>Pezizomycotina</taxon>
        <taxon>Sordariomycetes</taxon>
        <taxon>Hypocreomycetidae</taxon>
        <taxon>Hypocreales</taxon>
        <taxon>Cordycipitaceae</taxon>
        <taxon>Cordyceps</taxon>
    </lineage>
</organism>
<protein>
    <recommendedName>
        <fullName evidence="3">F-box domain-containing protein</fullName>
    </recommendedName>
</protein>
<evidence type="ECO:0008006" key="3">
    <source>
        <dbReference type="Google" id="ProtNLM"/>
    </source>
</evidence>
<evidence type="ECO:0000313" key="2">
    <source>
        <dbReference type="Proteomes" id="UP000076744"/>
    </source>
</evidence>
<dbReference type="EMBL" id="AZHB01000001">
    <property type="protein sequence ID" value="OAA73215.1"/>
    <property type="molecule type" value="Genomic_DNA"/>
</dbReference>
<accession>A0A168E051</accession>
<sequence>MPATLSSLPTEVYFLIFEHIDSPRDLVSFSSSFRACRTAYEYDPARWELTAVKNGCPAELWYDFCAVQCAAEVLLEPVRSHEEIDRDRDSVLDFLRQYFANDLSHEIDERDGTAVHEAALMHDRIEWLMRDFVRSAHLEAQDLSSLLSRLNLQPATGVNRTRYAVRAHRLYRAYQPPQQLALTAAGDFINGSQDAVIAADFGLRPSERLRLYRGFLRHELCCRVFRSPQRVGEQRGVYSPRQYELYFLSRFLDWEVEEIACVHQFLRSIVQSAGNHLDGEFEEAVLWFHDHRRELQPDGRFFLLNRLSGSAFHLHSSPYRSHVGYYSEGGIIGAGLDYMRRFARADAAGKDSLLRDQIISFDHIGLGLHRVSGPSVSSVSPQVTPPQWPDDARRSQLHGPSAIYRSSLSTWIVQSRASIPHDEYLIPHRAIGCVFWDDWRFRETGLFKDVVLRLHILDNALEPGWGCSRYTRARSLSSEQLIGHLKVPVNALPQLIDLHGIRTPYFHRLMDEGPDSES</sequence>
<proteinExistence type="predicted"/>
<evidence type="ECO:0000313" key="1">
    <source>
        <dbReference type="EMBL" id="OAA73215.1"/>
    </source>
</evidence>
<name>A0A168E051_CORFA</name>
<dbReference type="Proteomes" id="UP000076744">
    <property type="component" value="Unassembled WGS sequence"/>
</dbReference>
<comment type="caution">
    <text evidence="1">The sequence shown here is derived from an EMBL/GenBank/DDBJ whole genome shotgun (WGS) entry which is preliminary data.</text>
</comment>
<dbReference type="OrthoDB" id="5304511at2759"/>